<keyword evidence="2" id="KW-0805">Transcription regulation</keyword>
<feature type="region of interest" description="Disordered" evidence="6">
    <location>
        <begin position="315"/>
        <end position="437"/>
    </location>
</feature>
<evidence type="ECO:0000259" key="9">
    <source>
        <dbReference type="Pfam" id="PF13490"/>
    </source>
</evidence>
<dbReference type="AlphaFoldDB" id="I1CY38"/>
<dbReference type="Gene3D" id="1.10.10.1320">
    <property type="entry name" value="Anti-sigma factor, zinc-finger domain"/>
    <property type="match status" value="1"/>
</dbReference>
<evidence type="ECO:0000256" key="5">
    <source>
        <dbReference type="ARBA" id="ARBA00023163"/>
    </source>
</evidence>
<sequence length="718" mass="74861">MTTDSAGPYDRSDADLIASVRAGRIEEYGTLYERHVEAAARLARQLCPTTADADDVVSESFAKVLDALRDGKGPDHAFRAYLLTTVRNTAYSRSRGSDRVRPTENLTAVGGVTEFTDPAVEELERSLVARAFRRLPERWQTVLWHTVIEQQSASEVAPLLGMSPNAVSALAYRARAGLRQEYLQAHLAETSSPRCRATANKLGAWTRDGLSLRERAQVEQHLDHCARCRALADELADINSSLRGVVAFLVLGGGALGYLAGGPTPPVAAATTATAGTTDTSTPETGPRHFLGVAVSGVALVTAVAVALAAGGVSGEPVAHRPQTAQPPRPAVSEPAPSSPTPEGPTELPSFPPLPAPQPRPDSYRPRPTVFPPPPLRPAPSEDSRPPAPSPTEPPSRPEPAPDPDEDPGLAPPTKAVSRPRVSASVPDDGLTVDAGGRATDLDVTVRNDGAVTAERTAVELTLPPGVSAVSPDDGTEVRTSAVSPVACPEGEGTVVCTVSDALAPDDQKVLRFRVAASPEADSGTARGRVTATGAAPARFTVPITVRRDVVELDVSSVGRLVRVTVRSAGVRAADASVSLDAPGLVLHSHRLRCDRGDHTLDCVSRSPLDPGDTARLWAHVPLLSGIDTVTVTATIGEDTASAGVDLVSLLAESVTPGTEDETTEDETTGPAPTSEAPVAETTSATPEADDAGSPIGSSPRERRRRPLGGRVRPCGSA</sequence>
<feature type="region of interest" description="Disordered" evidence="6">
    <location>
        <begin position="655"/>
        <end position="718"/>
    </location>
</feature>
<reference evidence="10 11" key="1">
    <citation type="submission" date="2011-09" db="EMBL/GenBank/DDBJ databases">
        <authorList>
            <consortium name="US DOE Joint Genome Institute (JGI-PGF)"/>
            <person name="Lucas S."/>
            <person name="Han J."/>
            <person name="Lapidus A."/>
            <person name="Cheng J.-F."/>
            <person name="Goodwin L."/>
            <person name="Pitluck S."/>
            <person name="Peters L."/>
            <person name="Land M.L."/>
            <person name="Hauser L."/>
            <person name="Brambilla E."/>
            <person name="Klenk H.-P."/>
            <person name="Woyke T.J."/>
        </authorList>
    </citation>
    <scope>NUCLEOTIDE SEQUENCE [LARGE SCALE GENOMIC DNA]</scope>
    <source>
        <strain evidence="10 11">K62</strain>
    </source>
</reference>
<comment type="similarity">
    <text evidence="1">Belongs to the sigma-70 factor family. ECF subfamily.</text>
</comment>
<dbReference type="GO" id="GO:0003677">
    <property type="term" value="F:DNA binding"/>
    <property type="evidence" value="ECO:0007669"/>
    <property type="project" value="UniProtKB-KW"/>
</dbReference>
<evidence type="ECO:0000256" key="6">
    <source>
        <dbReference type="SAM" id="MobiDB-lite"/>
    </source>
</evidence>
<reference evidence="11" key="2">
    <citation type="submission" date="2012-01" db="EMBL/GenBank/DDBJ databases">
        <title>Noncontiguous Finished sequence of chromosome of Saccharomonospora glauca K62.</title>
        <authorList>
            <consortium name="US DOE Joint Genome Institute"/>
            <person name="Lucas S."/>
            <person name="Han J."/>
            <person name="Lapidus A."/>
            <person name="Cheng J.-F."/>
            <person name="Goodwin L."/>
            <person name="Pitluck S."/>
            <person name="Peters L."/>
            <person name="Mikhailova N."/>
            <person name="Held B."/>
            <person name="Detter J.C."/>
            <person name="Han C."/>
            <person name="Tapia R."/>
            <person name="Land M."/>
            <person name="Hauser L."/>
            <person name="Kyrpides N."/>
            <person name="Ivanova N."/>
            <person name="Pagani I."/>
            <person name="Brambilla E.-M."/>
            <person name="Klenk H.-P."/>
            <person name="Woyke T."/>
        </authorList>
    </citation>
    <scope>NUCLEOTIDE SEQUENCE [LARGE SCALE GENOMIC DNA]</scope>
    <source>
        <strain evidence="11">K62</strain>
    </source>
</reference>
<evidence type="ECO:0000256" key="2">
    <source>
        <dbReference type="ARBA" id="ARBA00023015"/>
    </source>
</evidence>
<evidence type="ECO:0000256" key="3">
    <source>
        <dbReference type="ARBA" id="ARBA00023082"/>
    </source>
</evidence>
<proteinExistence type="inferred from homology"/>
<dbReference type="InterPro" id="IPR039425">
    <property type="entry name" value="RNA_pol_sigma-70-like"/>
</dbReference>
<feature type="compositionally biased region" description="Pro residues" evidence="6">
    <location>
        <begin position="369"/>
        <end position="378"/>
    </location>
</feature>
<dbReference type="Pfam" id="PF08281">
    <property type="entry name" value="Sigma70_r4_2"/>
    <property type="match status" value="1"/>
</dbReference>
<dbReference type="InterPro" id="IPR041916">
    <property type="entry name" value="Anti_sigma_zinc_sf"/>
</dbReference>
<dbReference type="InterPro" id="IPR013325">
    <property type="entry name" value="RNA_pol_sigma_r2"/>
</dbReference>
<dbReference type="Pfam" id="PF04542">
    <property type="entry name" value="Sigma70_r2"/>
    <property type="match status" value="1"/>
</dbReference>
<feature type="domain" description="RNA polymerase sigma-70 region 2" evidence="7">
    <location>
        <begin position="31"/>
        <end position="99"/>
    </location>
</feature>
<evidence type="ECO:0000313" key="10">
    <source>
        <dbReference type="EMBL" id="EIE97612.1"/>
    </source>
</evidence>
<feature type="compositionally biased region" description="Low complexity" evidence="6">
    <location>
        <begin position="709"/>
        <end position="718"/>
    </location>
</feature>
<evidence type="ECO:0000313" key="11">
    <source>
        <dbReference type="Proteomes" id="UP000005087"/>
    </source>
</evidence>
<evidence type="ECO:0000259" key="7">
    <source>
        <dbReference type="Pfam" id="PF04542"/>
    </source>
</evidence>
<dbReference type="Gene3D" id="1.10.10.10">
    <property type="entry name" value="Winged helix-like DNA-binding domain superfamily/Winged helix DNA-binding domain"/>
    <property type="match status" value="1"/>
</dbReference>
<dbReference type="GO" id="GO:0006352">
    <property type="term" value="P:DNA-templated transcription initiation"/>
    <property type="evidence" value="ECO:0007669"/>
    <property type="project" value="InterPro"/>
</dbReference>
<dbReference type="SUPFAM" id="SSF88659">
    <property type="entry name" value="Sigma3 and sigma4 domains of RNA polymerase sigma factors"/>
    <property type="match status" value="1"/>
</dbReference>
<protein>
    <submittedName>
        <fullName evidence="10">RNA polymerase sigma factor, sigma-70 family</fullName>
    </submittedName>
</protein>
<dbReference type="Pfam" id="PF13490">
    <property type="entry name" value="zf-HC2"/>
    <property type="match status" value="1"/>
</dbReference>
<dbReference type="HOGENOM" id="CLU_021839_1_0_11"/>
<feature type="domain" description="RNA polymerase sigma factor 70 region 4 type 2" evidence="8">
    <location>
        <begin position="128"/>
        <end position="176"/>
    </location>
</feature>
<dbReference type="Proteomes" id="UP000005087">
    <property type="component" value="Chromosome"/>
</dbReference>
<dbReference type="InterPro" id="IPR036388">
    <property type="entry name" value="WH-like_DNA-bd_sf"/>
</dbReference>
<dbReference type="RefSeq" id="WP_005461669.1">
    <property type="nucleotide sequence ID" value="NZ_CM001484.1"/>
</dbReference>
<dbReference type="Gene3D" id="1.10.1740.10">
    <property type="match status" value="1"/>
</dbReference>
<keyword evidence="11" id="KW-1185">Reference proteome</keyword>
<keyword evidence="5" id="KW-0804">Transcription</keyword>
<accession>I1CY38</accession>
<feature type="compositionally biased region" description="Pro residues" evidence="6">
    <location>
        <begin position="350"/>
        <end position="360"/>
    </location>
</feature>
<dbReference type="CDD" id="cd06171">
    <property type="entry name" value="Sigma70_r4"/>
    <property type="match status" value="1"/>
</dbReference>
<dbReference type="PANTHER" id="PTHR43133:SF8">
    <property type="entry name" value="RNA POLYMERASE SIGMA FACTOR HI_1459-RELATED"/>
    <property type="match status" value="1"/>
</dbReference>
<dbReference type="InterPro" id="IPR013324">
    <property type="entry name" value="RNA_pol_sigma_r3/r4-like"/>
</dbReference>
<feature type="compositionally biased region" description="Pro residues" evidence="6">
    <location>
        <begin position="386"/>
        <end position="401"/>
    </location>
</feature>
<dbReference type="STRING" id="928724.SacglDRAFT_00666"/>
<name>I1CY38_9PSEU</name>
<feature type="domain" description="Putative zinc-finger" evidence="9">
    <location>
        <begin position="195"/>
        <end position="229"/>
    </location>
</feature>
<evidence type="ECO:0000256" key="4">
    <source>
        <dbReference type="ARBA" id="ARBA00023125"/>
    </source>
</evidence>
<feature type="compositionally biased region" description="Acidic residues" evidence="6">
    <location>
        <begin position="659"/>
        <end position="668"/>
    </location>
</feature>
<dbReference type="NCBIfam" id="TIGR02937">
    <property type="entry name" value="sigma70-ECF"/>
    <property type="match status" value="1"/>
</dbReference>
<organism evidence="10 11">
    <name type="scientific">Saccharomonospora glauca K62</name>
    <dbReference type="NCBI Taxonomy" id="928724"/>
    <lineage>
        <taxon>Bacteria</taxon>
        <taxon>Bacillati</taxon>
        <taxon>Actinomycetota</taxon>
        <taxon>Actinomycetes</taxon>
        <taxon>Pseudonocardiales</taxon>
        <taxon>Pseudonocardiaceae</taxon>
        <taxon>Saccharomonospora</taxon>
    </lineage>
</organism>
<dbReference type="eggNOG" id="COG1595">
    <property type="taxonomic scope" value="Bacteria"/>
</dbReference>
<evidence type="ECO:0000259" key="8">
    <source>
        <dbReference type="Pfam" id="PF08281"/>
    </source>
</evidence>
<dbReference type="InterPro" id="IPR013249">
    <property type="entry name" value="RNA_pol_sigma70_r4_t2"/>
</dbReference>
<keyword evidence="4" id="KW-0238">DNA-binding</keyword>
<dbReference type="InterPro" id="IPR007627">
    <property type="entry name" value="RNA_pol_sigma70_r2"/>
</dbReference>
<dbReference type="SUPFAM" id="SSF88946">
    <property type="entry name" value="Sigma2 domain of RNA polymerase sigma factors"/>
    <property type="match status" value="1"/>
</dbReference>
<gene>
    <name evidence="10" type="ORF">SacglDRAFT_00666</name>
</gene>
<dbReference type="InterPro" id="IPR027383">
    <property type="entry name" value="Znf_put"/>
</dbReference>
<dbReference type="InterPro" id="IPR014284">
    <property type="entry name" value="RNA_pol_sigma-70_dom"/>
</dbReference>
<evidence type="ECO:0000256" key="1">
    <source>
        <dbReference type="ARBA" id="ARBA00010641"/>
    </source>
</evidence>
<dbReference type="PANTHER" id="PTHR43133">
    <property type="entry name" value="RNA POLYMERASE ECF-TYPE SIGMA FACTO"/>
    <property type="match status" value="1"/>
</dbReference>
<keyword evidence="3" id="KW-0731">Sigma factor</keyword>
<dbReference type="GO" id="GO:0016987">
    <property type="term" value="F:sigma factor activity"/>
    <property type="evidence" value="ECO:0007669"/>
    <property type="project" value="UniProtKB-KW"/>
</dbReference>
<dbReference type="EMBL" id="CM001484">
    <property type="protein sequence ID" value="EIE97612.1"/>
    <property type="molecule type" value="Genomic_DNA"/>
</dbReference>